<dbReference type="InterPro" id="IPR033124">
    <property type="entry name" value="Ser_caboxypep_his_AS"/>
</dbReference>
<name>F4Q6U4_CACFS</name>
<dbReference type="InterPro" id="IPR029058">
    <property type="entry name" value="AB_hydrolase_fold"/>
</dbReference>
<dbReference type="Gene3D" id="3.40.50.12670">
    <property type="match status" value="1"/>
</dbReference>
<dbReference type="InterPro" id="IPR001563">
    <property type="entry name" value="Peptidase_S10"/>
</dbReference>
<dbReference type="SUPFAM" id="SSF53474">
    <property type="entry name" value="alpha/beta-Hydrolases"/>
    <property type="match status" value="1"/>
</dbReference>
<dbReference type="EC" id="3.4.16.-" evidence="2"/>
<dbReference type="PROSITE" id="PS00131">
    <property type="entry name" value="CARBOXYPEPT_SER_SER"/>
    <property type="match status" value="1"/>
</dbReference>
<keyword evidence="2" id="KW-0645">Protease</keyword>
<accession>F4Q6U4</accession>
<evidence type="ECO:0000256" key="1">
    <source>
        <dbReference type="ARBA" id="ARBA00009431"/>
    </source>
</evidence>
<dbReference type="GeneID" id="14868255"/>
<dbReference type="OrthoDB" id="17237at2759"/>
<dbReference type="InterPro" id="IPR018202">
    <property type="entry name" value="Ser_caboxypep_ser_AS"/>
</dbReference>
<proteinExistence type="inferred from homology"/>
<dbReference type="EMBL" id="GL883024">
    <property type="protein sequence ID" value="EGG16126.1"/>
    <property type="molecule type" value="Genomic_DNA"/>
</dbReference>
<organism evidence="3 4">
    <name type="scientific">Cavenderia fasciculata</name>
    <name type="common">Slime mold</name>
    <name type="synonym">Dictyostelium fasciculatum</name>
    <dbReference type="NCBI Taxonomy" id="261658"/>
    <lineage>
        <taxon>Eukaryota</taxon>
        <taxon>Amoebozoa</taxon>
        <taxon>Evosea</taxon>
        <taxon>Eumycetozoa</taxon>
        <taxon>Dictyostelia</taxon>
        <taxon>Acytosteliales</taxon>
        <taxon>Cavenderiaceae</taxon>
        <taxon>Cavenderia</taxon>
    </lineage>
</organism>
<feature type="signal peptide" evidence="2">
    <location>
        <begin position="1"/>
        <end position="26"/>
    </location>
</feature>
<dbReference type="FunFam" id="3.40.50.12670:FF:000002">
    <property type="entry name" value="Carboxypeptidase"/>
    <property type="match status" value="1"/>
</dbReference>
<dbReference type="KEGG" id="dfa:DFA_09151"/>
<dbReference type="AlphaFoldDB" id="F4Q6U4"/>
<dbReference type="Proteomes" id="UP000007797">
    <property type="component" value="Unassembled WGS sequence"/>
</dbReference>
<dbReference type="PANTHER" id="PTHR11802:SF201">
    <property type="entry name" value="CARBOXYPEPTIDASE"/>
    <property type="match status" value="1"/>
</dbReference>
<comment type="similarity">
    <text evidence="1 2">Belongs to the peptidase S10 family.</text>
</comment>
<dbReference type="GO" id="GO:0006508">
    <property type="term" value="P:proteolysis"/>
    <property type="evidence" value="ECO:0007669"/>
    <property type="project" value="UniProtKB-KW"/>
</dbReference>
<keyword evidence="2" id="KW-0732">Signal</keyword>
<gene>
    <name evidence="3" type="ORF">DFA_09151</name>
</gene>
<keyword evidence="4" id="KW-1185">Reference proteome</keyword>
<evidence type="ECO:0000313" key="3">
    <source>
        <dbReference type="EMBL" id="EGG16126.1"/>
    </source>
</evidence>
<dbReference type="GO" id="GO:0004185">
    <property type="term" value="F:serine-type carboxypeptidase activity"/>
    <property type="evidence" value="ECO:0007669"/>
    <property type="project" value="UniProtKB-UniRule"/>
</dbReference>
<reference evidence="4" key="1">
    <citation type="journal article" date="2011" name="Genome Res.">
        <title>Phylogeny-wide analysis of social amoeba genomes highlights ancient origins for complex intercellular communication.</title>
        <authorList>
            <person name="Heidel A.J."/>
            <person name="Lawal H.M."/>
            <person name="Felder M."/>
            <person name="Schilde C."/>
            <person name="Helps N.R."/>
            <person name="Tunggal B."/>
            <person name="Rivero F."/>
            <person name="John U."/>
            <person name="Schleicher M."/>
            <person name="Eichinger L."/>
            <person name="Platzer M."/>
            <person name="Noegel A.A."/>
            <person name="Schaap P."/>
            <person name="Gloeckner G."/>
        </authorList>
    </citation>
    <scope>NUCLEOTIDE SEQUENCE [LARGE SCALE GENOMIC DNA]</scope>
    <source>
        <strain evidence="4">SH3</strain>
    </source>
</reference>
<dbReference type="Pfam" id="PF00450">
    <property type="entry name" value="Peptidase_S10"/>
    <property type="match status" value="1"/>
</dbReference>
<evidence type="ECO:0000256" key="2">
    <source>
        <dbReference type="RuleBase" id="RU361156"/>
    </source>
</evidence>
<protein>
    <recommendedName>
        <fullName evidence="2">Carboxypeptidase</fullName>
        <ecNumber evidence="2">3.4.16.-</ecNumber>
    </recommendedName>
</protein>
<keyword evidence="2" id="KW-0121">Carboxypeptidase</keyword>
<dbReference type="RefSeq" id="XP_004352579.1">
    <property type="nucleotide sequence ID" value="XM_004352527.1"/>
</dbReference>
<dbReference type="PROSITE" id="PS00560">
    <property type="entry name" value="CARBOXYPEPT_SER_HIS"/>
    <property type="match status" value="1"/>
</dbReference>
<feature type="chain" id="PRO_5005129573" description="Carboxypeptidase" evidence="2">
    <location>
        <begin position="27"/>
        <end position="476"/>
    </location>
</feature>
<evidence type="ECO:0000313" key="4">
    <source>
        <dbReference type="Proteomes" id="UP000007797"/>
    </source>
</evidence>
<keyword evidence="2" id="KW-0378">Hydrolase</keyword>
<dbReference type="Gene3D" id="3.40.50.1820">
    <property type="entry name" value="alpha/beta hydrolase"/>
    <property type="match status" value="1"/>
</dbReference>
<dbReference type="PANTHER" id="PTHR11802">
    <property type="entry name" value="SERINE PROTEASE FAMILY S10 SERINE CARBOXYPEPTIDASE"/>
    <property type="match status" value="1"/>
</dbReference>
<dbReference type="PRINTS" id="PR00724">
    <property type="entry name" value="CRBOXYPTASEC"/>
</dbReference>
<sequence>MAVSVTTTIVVTLLLIVCISLVNVDASTINPITSLPTYDKAIKGQYSGYITVDSTKQYFYWFIESEANSKDPSQDPFIIYFQGGPACSSMLGALTENGYFTVMKDIKKSGQDKFYIVENKYSWSKLGHVLYIESPAGVGFSYNEDGNYTTGDTQTAEDNLAVVKDYASSPLFVGGESYAGHYIPQVAQLMVQDSSINIHGIMAGNPSFNYTTDAQYYLPFMAGHGLLSYSDFQNLTDICQGSFYPGTAECNDAINILSTNFDLINPYNILEACKGGGPSKGGACFTADAFSSELRQSNPETTVAKKDVSQVFIPCLDESAVTGYLQRSDVMKHLGVSVRNIATGTWQPCSSAVNYTQYLENIPQDYQTLLQAGLHVLVYSGDLDSCVPYLGTSLCVEQLGYPILNKWQPWTFKDEEGFEQVAGYQISYDSSSAHPKSTLTYATVKGAGHMVPQYKPKESLLLVTQFISNSLGMDSQ</sequence>